<evidence type="ECO:0000256" key="2">
    <source>
        <dbReference type="ARBA" id="ARBA00022840"/>
    </source>
</evidence>
<gene>
    <name evidence="4" type="ORF">GJV26_12375</name>
</gene>
<dbReference type="InterPro" id="IPR050625">
    <property type="entry name" value="ParA/MinD_ATPase"/>
</dbReference>
<keyword evidence="5" id="KW-1185">Reference proteome</keyword>
<dbReference type="GO" id="GO:0051782">
    <property type="term" value="P:negative regulation of cell division"/>
    <property type="evidence" value="ECO:0007669"/>
    <property type="project" value="TreeGrafter"/>
</dbReference>
<reference evidence="4 5" key="1">
    <citation type="submission" date="2019-11" db="EMBL/GenBank/DDBJ databases">
        <title>Draft Genome Sequences of Six Type Strains of the Genus Massilia.</title>
        <authorList>
            <person name="Miess H."/>
            <person name="Frediansyah A."/>
            <person name="Goeker M."/>
            <person name="Gross H."/>
        </authorList>
    </citation>
    <scope>NUCLEOTIDE SEQUENCE [LARGE SCALE GENOMIC DNA]</scope>
    <source>
        <strain evidence="4 5">DSM 17513</strain>
    </source>
</reference>
<comment type="caution">
    <text evidence="4">The sequence shown here is derived from an EMBL/GenBank/DDBJ whole genome shotgun (WGS) entry which is preliminary data.</text>
</comment>
<dbReference type="EMBL" id="WNWM01000002">
    <property type="protein sequence ID" value="MUI13249.1"/>
    <property type="molecule type" value="Genomic_DNA"/>
</dbReference>
<evidence type="ECO:0000259" key="3">
    <source>
        <dbReference type="Pfam" id="PF13614"/>
    </source>
</evidence>
<dbReference type="GO" id="GO:0016887">
    <property type="term" value="F:ATP hydrolysis activity"/>
    <property type="evidence" value="ECO:0007669"/>
    <property type="project" value="TreeGrafter"/>
</dbReference>
<dbReference type="PANTHER" id="PTHR43384:SF6">
    <property type="entry name" value="SEPTUM SITE-DETERMINING PROTEIN MIND HOMOLOG, CHLOROPLASTIC"/>
    <property type="match status" value="1"/>
</dbReference>
<organism evidence="4 5">
    <name type="scientific">Pseudoduganella dura</name>
    <dbReference type="NCBI Taxonomy" id="321982"/>
    <lineage>
        <taxon>Bacteria</taxon>
        <taxon>Pseudomonadati</taxon>
        <taxon>Pseudomonadota</taxon>
        <taxon>Betaproteobacteria</taxon>
        <taxon>Burkholderiales</taxon>
        <taxon>Oxalobacteraceae</taxon>
        <taxon>Telluria group</taxon>
        <taxon>Pseudoduganella</taxon>
    </lineage>
</organism>
<accession>A0A6I3X8T4</accession>
<dbReference type="AlphaFoldDB" id="A0A6I3X8T4"/>
<proteinExistence type="predicted"/>
<dbReference type="RefSeq" id="WP_155709074.1">
    <property type="nucleotide sequence ID" value="NZ_BMWU01000011.1"/>
</dbReference>
<evidence type="ECO:0000313" key="5">
    <source>
        <dbReference type="Proteomes" id="UP000431684"/>
    </source>
</evidence>
<sequence>MKALMISKDSLLHAEIAAQGSARLPAVQLVASRQGLRDATDRILPEPPDLVIFDASGVEPGEWGMVERLARLYPEARFMLLAREAHQDLLIRAMRTGIREVLQLPLVHRAFHEAIDRIEIESGVTRMRDGKVFAFISCKGGSGATFIAANFGYALGALAEKKVLLIDLHGQFGDATLYVSDQKPTMTLSDICAQIGRMDGAFLESCLVHVTPNFGVLAGADDPAHVVDMKPEHMDTILRVARKHYDYVLLDMGRQIDALSLRALDSADAIYPVLQLALPDIRDGRRLLDIFRSLGYPAERTRLIVNRYEKGGKLRLSDLEHALGAEVMHTMPNDYASATDSVNQGIPVLQLSRGSAVARSLADLVELVTARRVTETKGLFDRLFGRSDAGQKPERITS</sequence>
<dbReference type="GO" id="GO:0005829">
    <property type="term" value="C:cytosol"/>
    <property type="evidence" value="ECO:0007669"/>
    <property type="project" value="TreeGrafter"/>
</dbReference>
<dbReference type="OrthoDB" id="9768734at2"/>
<keyword evidence="2" id="KW-0067">ATP-binding</keyword>
<dbReference type="SUPFAM" id="SSF52540">
    <property type="entry name" value="P-loop containing nucleoside triphosphate hydrolases"/>
    <property type="match status" value="1"/>
</dbReference>
<evidence type="ECO:0000256" key="1">
    <source>
        <dbReference type="ARBA" id="ARBA00022741"/>
    </source>
</evidence>
<dbReference type="Gene3D" id="3.40.50.2300">
    <property type="match status" value="1"/>
</dbReference>
<keyword evidence="1" id="KW-0547">Nucleotide-binding</keyword>
<dbReference type="GO" id="GO:0005524">
    <property type="term" value="F:ATP binding"/>
    <property type="evidence" value="ECO:0007669"/>
    <property type="project" value="UniProtKB-KW"/>
</dbReference>
<name>A0A6I3X8T4_9BURK</name>
<dbReference type="GO" id="GO:0009898">
    <property type="term" value="C:cytoplasmic side of plasma membrane"/>
    <property type="evidence" value="ECO:0007669"/>
    <property type="project" value="TreeGrafter"/>
</dbReference>
<dbReference type="Gene3D" id="3.40.50.300">
    <property type="entry name" value="P-loop containing nucleotide triphosphate hydrolases"/>
    <property type="match status" value="1"/>
</dbReference>
<dbReference type="Proteomes" id="UP000431684">
    <property type="component" value="Unassembled WGS sequence"/>
</dbReference>
<protein>
    <submittedName>
        <fullName evidence="4">AAA family ATPase</fullName>
    </submittedName>
</protein>
<dbReference type="PANTHER" id="PTHR43384">
    <property type="entry name" value="SEPTUM SITE-DETERMINING PROTEIN MIND HOMOLOG, CHLOROPLASTIC-RELATED"/>
    <property type="match status" value="1"/>
</dbReference>
<dbReference type="InterPro" id="IPR025669">
    <property type="entry name" value="AAA_dom"/>
</dbReference>
<dbReference type="Pfam" id="PF13614">
    <property type="entry name" value="AAA_31"/>
    <property type="match status" value="1"/>
</dbReference>
<dbReference type="InterPro" id="IPR027417">
    <property type="entry name" value="P-loop_NTPase"/>
</dbReference>
<feature type="domain" description="AAA" evidence="3">
    <location>
        <begin position="131"/>
        <end position="271"/>
    </location>
</feature>
<evidence type="ECO:0000313" key="4">
    <source>
        <dbReference type="EMBL" id="MUI13249.1"/>
    </source>
</evidence>